<feature type="transmembrane region" description="Helical" evidence="12">
    <location>
        <begin position="299"/>
        <end position="319"/>
    </location>
</feature>
<dbReference type="Pfam" id="PF02322">
    <property type="entry name" value="Cyt_bd_oxida_II"/>
    <property type="match status" value="1"/>
</dbReference>
<dbReference type="GO" id="GO:0019646">
    <property type="term" value="P:aerobic electron transport chain"/>
    <property type="evidence" value="ECO:0007669"/>
    <property type="project" value="TreeGrafter"/>
</dbReference>
<evidence type="ECO:0000313" key="14">
    <source>
        <dbReference type="Proteomes" id="UP000557688"/>
    </source>
</evidence>
<proteinExistence type="inferred from homology"/>
<dbReference type="GO" id="GO:0070069">
    <property type="term" value="C:cytochrome complex"/>
    <property type="evidence" value="ECO:0007669"/>
    <property type="project" value="TreeGrafter"/>
</dbReference>
<comment type="similarity">
    <text evidence="2">Belongs to the cytochrome ubiquinol oxidase subunit 2 family.</text>
</comment>
<feature type="transmembrane region" description="Helical" evidence="12">
    <location>
        <begin position="339"/>
        <end position="363"/>
    </location>
</feature>
<comment type="caution">
    <text evidence="13">The sequence shown here is derived from an EMBL/GenBank/DDBJ whole genome shotgun (WGS) entry which is preliminary data.</text>
</comment>
<feature type="transmembrane region" description="Helical" evidence="12">
    <location>
        <begin position="89"/>
        <end position="109"/>
    </location>
</feature>
<keyword evidence="11 12" id="KW-0472">Membrane</keyword>
<keyword evidence="10" id="KW-0408">Iron</keyword>
<evidence type="ECO:0000256" key="6">
    <source>
        <dbReference type="ARBA" id="ARBA00022692"/>
    </source>
</evidence>
<feature type="transmembrane region" description="Helical" evidence="12">
    <location>
        <begin position="165"/>
        <end position="185"/>
    </location>
</feature>
<feature type="transmembrane region" description="Helical" evidence="12">
    <location>
        <begin position="121"/>
        <end position="145"/>
    </location>
</feature>
<keyword evidence="7" id="KW-0479">Metal-binding</keyword>
<dbReference type="Proteomes" id="UP000557688">
    <property type="component" value="Unassembled WGS sequence"/>
</dbReference>
<feature type="transmembrane region" description="Helical" evidence="12">
    <location>
        <begin position="12"/>
        <end position="43"/>
    </location>
</feature>
<evidence type="ECO:0000256" key="3">
    <source>
        <dbReference type="ARBA" id="ARBA00022448"/>
    </source>
</evidence>
<dbReference type="InterPro" id="IPR003317">
    <property type="entry name" value="Cyt-d_oxidase_su2"/>
</dbReference>
<evidence type="ECO:0000256" key="9">
    <source>
        <dbReference type="ARBA" id="ARBA00022989"/>
    </source>
</evidence>
<comment type="subcellular location">
    <subcellularLocation>
        <location evidence="1">Cell membrane</location>
        <topology evidence="1">Multi-pass membrane protein</topology>
    </subcellularLocation>
</comment>
<keyword evidence="8" id="KW-0249">Electron transport</keyword>
<dbReference type="PANTHER" id="PTHR43141:SF5">
    <property type="entry name" value="CYTOCHROME BD-I UBIQUINOL OXIDASE SUBUNIT 2"/>
    <property type="match status" value="1"/>
</dbReference>
<evidence type="ECO:0000256" key="5">
    <source>
        <dbReference type="ARBA" id="ARBA00022617"/>
    </source>
</evidence>
<dbReference type="GO" id="GO:0046872">
    <property type="term" value="F:metal ion binding"/>
    <property type="evidence" value="ECO:0007669"/>
    <property type="project" value="UniProtKB-KW"/>
</dbReference>
<dbReference type="RefSeq" id="WP_183274598.1">
    <property type="nucleotide sequence ID" value="NZ_JACHXV010000001.1"/>
</dbReference>
<dbReference type="AlphaFoldDB" id="A0A839UUP7"/>
<evidence type="ECO:0000256" key="2">
    <source>
        <dbReference type="ARBA" id="ARBA00007543"/>
    </source>
</evidence>
<organism evidence="13 14">
    <name type="scientific">Endobacter medicaginis</name>
    <dbReference type="NCBI Taxonomy" id="1181271"/>
    <lineage>
        <taxon>Bacteria</taxon>
        <taxon>Pseudomonadati</taxon>
        <taxon>Pseudomonadota</taxon>
        <taxon>Alphaproteobacteria</taxon>
        <taxon>Acetobacterales</taxon>
        <taxon>Acetobacteraceae</taxon>
        <taxon>Endobacter</taxon>
    </lineage>
</organism>
<gene>
    <name evidence="13" type="ORF">FHR90_000191</name>
</gene>
<feature type="transmembrane region" description="Helical" evidence="12">
    <location>
        <begin position="206"/>
        <end position="231"/>
    </location>
</feature>
<evidence type="ECO:0000256" key="1">
    <source>
        <dbReference type="ARBA" id="ARBA00004651"/>
    </source>
</evidence>
<keyword evidence="9 12" id="KW-1133">Transmembrane helix</keyword>
<feature type="transmembrane region" description="Helical" evidence="12">
    <location>
        <begin position="268"/>
        <end position="287"/>
    </location>
</feature>
<name>A0A839UUP7_9PROT</name>
<evidence type="ECO:0000256" key="12">
    <source>
        <dbReference type="SAM" id="Phobius"/>
    </source>
</evidence>
<dbReference type="GO" id="GO:0009055">
    <property type="term" value="F:electron transfer activity"/>
    <property type="evidence" value="ECO:0007669"/>
    <property type="project" value="TreeGrafter"/>
</dbReference>
<evidence type="ECO:0000256" key="11">
    <source>
        <dbReference type="ARBA" id="ARBA00023136"/>
    </source>
</evidence>
<keyword evidence="6 12" id="KW-0812">Transmembrane</keyword>
<keyword evidence="14" id="KW-1185">Reference proteome</keyword>
<dbReference type="PIRSF" id="PIRSF000267">
    <property type="entry name" value="Cyt_oxidse_sub2"/>
    <property type="match status" value="1"/>
</dbReference>
<protein>
    <submittedName>
        <fullName evidence="13">Cytochrome d ubiquinol oxidase subunit II</fullName>
        <ecNumber evidence="13">1.10.3.-</ecNumber>
    </submittedName>
</protein>
<reference evidence="13 14" key="1">
    <citation type="submission" date="2020-08" db="EMBL/GenBank/DDBJ databases">
        <title>Genomic Encyclopedia of Type Strains, Phase III (KMG-III): the genomes of soil and plant-associated and newly described type strains.</title>
        <authorList>
            <person name="Whitman W."/>
        </authorList>
    </citation>
    <scope>NUCLEOTIDE SEQUENCE [LARGE SCALE GENOMIC DNA]</scope>
    <source>
        <strain evidence="13 14">CECT 8088</strain>
    </source>
</reference>
<dbReference type="GO" id="GO:0005886">
    <property type="term" value="C:plasma membrane"/>
    <property type="evidence" value="ECO:0007669"/>
    <property type="project" value="UniProtKB-SubCell"/>
</dbReference>
<evidence type="ECO:0000256" key="10">
    <source>
        <dbReference type="ARBA" id="ARBA00023004"/>
    </source>
</evidence>
<evidence type="ECO:0000256" key="4">
    <source>
        <dbReference type="ARBA" id="ARBA00022475"/>
    </source>
</evidence>
<keyword evidence="5" id="KW-0349">Heme</keyword>
<dbReference type="NCBIfam" id="TIGR00203">
    <property type="entry name" value="cydB"/>
    <property type="match status" value="1"/>
</dbReference>
<evidence type="ECO:0000313" key="13">
    <source>
        <dbReference type="EMBL" id="MBB3172385.1"/>
    </source>
</evidence>
<dbReference type="EC" id="1.10.3.-" evidence="13"/>
<dbReference type="PANTHER" id="PTHR43141">
    <property type="entry name" value="CYTOCHROME BD2 SUBUNIT II"/>
    <property type="match status" value="1"/>
</dbReference>
<evidence type="ECO:0000256" key="8">
    <source>
        <dbReference type="ARBA" id="ARBA00022982"/>
    </source>
</evidence>
<evidence type="ECO:0000256" key="7">
    <source>
        <dbReference type="ARBA" id="ARBA00022723"/>
    </source>
</evidence>
<accession>A0A839UUP7</accession>
<sequence length="382" mass="41075">MHMLFEYTTLRLIWWSLLGVLLIGFALTDGWDLGIGALLPFVARNDVERRMAINVAAPTWEGNQVWFILGGGAIFAAWPLVYAASFSGFYLAMFLVLAALILRPVGFKYRSKRPEARWRSAWDLGLFVGGFVPSLVFGVAVGNVLRGVPIRLDGDLRLFYEGSLWGLFTPLPLLCGLLSVSMMVLHGASYLGIRLAASAVRERARLAGSVAALAVIVLFAAGGVLVAWGGFGYAVTTMPPADGPSNPLWATTVPQSGAWLDNFVAHPWMMIAPALGFLGAALAFVGLRTRHELASLGGSSMASAGIIATVGLSMFPVILPSSVDPHSSLLVWNASSSQHTLGIMLVCTVIFLPVVLAYTAWVYRVMWGRVTTAEISTNPDLY</sequence>
<dbReference type="GO" id="GO:0016682">
    <property type="term" value="F:oxidoreductase activity, acting on diphenols and related substances as donors, oxygen as acceptor"/>
    <property type="evidence" value="ECO:0007669"/>
    <property type="project" value="TreeGrafter"/>
</dbReference>
<keyword evidence="13" id="KW-0560">Oxidoreductase</keyword>
<keyword evidence="3" id="KW-0813">Transport</keyword>
<keyword evidence="4" id="KW-1003">Cell membrane</keyword>
<dbReference type="EMBL" id="JACHXV010000001">
    <property type="protein sequence ID" value="MBB3172385.1"/>
    <property type="molecule type" value="Genomic_DNA"/>
</dbReference>